<sequence length="416" mass="46180">MKTAIKYSKLVSAIALATLSGTAWAQTTLNVAAFANYDQAIRMAIPMFEKENPDIKINLTSLAFDDHHTAMTTSLSTGANVPDVMAIEVGYIGRFANAGGLEDLNLPPYNAGQFADSFSPFTIPLGQNTKGEQSSLPVDIGPGAIFYHSEVLAKAGVTQEELLRDWDSFIESGKKIKEKTGSYLVADAVDVKDIVIRSGLKDGESIYFDQNNKIMVESDRFKQAFKLAKQVRDAKLDAQVKAWSTEWTEGLRRGDIASQMMGSWLGGHFNGWISPGENVWRTADLPANTFASWGGSFLAIPKRAEHKDEAWKFIEFMSQRVDIQMEVFEQLNIFPSLIEAQNSEFMEQPVEYLGGTQARMQWKLAAANIPAIKAHRHDPIAEQIVDDALQSVLTRNVEIDQALSDAARQIKRRARR</sequence>
<proteinExistence type="inferred from homology"/>
<gene>
    <name evidence="4" type="primary">lacE_2</name>
    <name evidence="4" type="ORF">VTH8203_02072</name>
</gene>
<keyword evidence="5" id="KW-1185">Reference proteome</keyword>
<comment type="subcellular location">
    <subcellularLocation>
        <location evidence="1">Periplasm</location>
    </subcellularLocation>
</comment>
<name>A0A240EIG0_9VIBR</name>
<keyword evidence="3" id="KW-0732">Signal</keyword>
<dbReference type="InterPro" id="IPR006059">
    <property type="entry name" value="SBP"/>
</dbReference>
<evidence type="ECO:0000313" key="5">
    <source>
        <dbReference type="Proteomes" id="UP000219336"/>
    </source>
</evidence>
<dbReference type="EMBL" id="OANU01000027">
    <property type="protein sequence ID" value="SNX48454.1"/>
    <property type="molecule type" value="Genomic_DNA"/>
</dbReference>
<feature type="chain" id="PRO_5012308918" evidence="3">
    <location>
        <begin position="26"/>
        <end position="416"/>
    </location>
</feature>
<evidence type="ECO:0000256" key="3">
    <source>
        <dbReference type="SAM" id="SignalP"/>
    </source>
</evidence>
<dbReference type="RefSeq" id="WP_096993625.1">
    <property type="nucleotide sequence ID" value="NZ_JBHSII010000005.1"/>
</dbReference>
<dbReference type="SUPFAM" id="SSF53850">
    <property type="entry name" value="Periplasmic binding protein-like II"/>
    <property type="match status" value="1"/>
</dbReference>
<feature type="signal peptide" evidence="3">
    <location>
        <begin position="1"/>
        <end position="25"/>
    </location>
</feature>
<protein>
    <submittedName>
        <fullName evidence="4">Lactose-binding protein</fullName>
    </submittedName>
</protein>
<dbReference type="PANTHER" id="PTHR43649:SF32">
    <property type="entry name" value="SUGAR BINDING SECRETED PROTEIN"/>
    <property type="match status" value="1"/>
</dbReference>
<dbReference type="GO" id="GO:0042597">
    <property type="term" value="C:periplasmic space"/>
    <property type="evidence" value="ECO:0007669"/>
    <property type="project" value="UniProtKB-SubCell"/>
</dbReference>
<dbReference type="OrthoDB" id="9808332at2"/>
<dbReference type="Gene3D" id="3.40.190.10">
    <property type="entry name" value="Periplasmic binding protein-like II"/>
    <property type="match status" value="1"/>
</dbReference>
<dbReference type="Proteomes" id="UP000219336">
    <property type="component" value="Unassembled WGS sequence"/>
</dbReference>
<dbReference type="InterPro" id="IPR050490">
    <property type="entry name" value="Bact_solute-bd_prot1"/>
</dbReference>
<organism evidence="4 5">
    <name type="scientific">Vibrio thalassae</name>
    <dbReference type="NCBI Taxonomy" id="1243014"/>
    <lineage>
        <taxon>Bacteria</taxon>
        <taxon>Pseudomonadati</taxon>
        <taxon>Pseudomonadota</taxon>
        <taxon>Gammaproteobacteria</taxon>
        <taxon>Vibrionales</taxon>
        <taxon>Vibrionaceae</taxon>
        <taxon>Vibrio</taxon>
    </lineage>
</organism>
<accession>A0A240EIG0</accession>
<dbReference type="AlphaFoldDB" id="A0A240EIG0"/>
<reference evidence="5" key="1">
    <citation type="submission" date="2016-06" db="EMBL/GenBank/DDBJ databases">
        <authorList>
            <person name="Rodrigo-Torres L."/>
            <person name="Arahal R.D."/>
            <person name="Lucena T."/>
        </authorList>
    </citation>
    <scope>NUCLEOTIDE SEQUENCE [LARGE SCALE GENOMIC DNA]</scope>
    <source>
        <strain evidence="5">CECT8203</strain>
    </source>
</reference>
<comment type="similarity">
    <text evidence="2">Belongs to the bacterial solute-binding protein 1 family.</text>
</comment>
<evidence type="ECO:0000256" key="1">
    <source>
        <dbReference type="ARBA" id="ARBA00004418"/>
    </source>
</evidence>
<evidence type="ECO:0000313" key="4">
    <source>
        <dbReference type="EMBL" id="SNX48454.1"/>
    </source>
</evidence>
<dbReference type="Pfam" id="PF01547">
    <property type="entry name" value="SBP_bac_1"/>
    <property type="match status" value="1"/>
</dbReference>
<evidence type="ECO:0000256" key="2">
    <source>
        <dbReference type="ARBA" id="ARBA00008520"/>
    </source>
</evidence>
<dbReference type="PANTHER" id="PTHR43649">
    <property type="entry name" value="ARABINOSE-BINDING PROTEIN-RELATED"/>
    <property type="match status" value="1"/>
</dbReference>